<organism evidence="1 2">
    <name type="scientific">Serratia fonticola</name>
    <dbReference type="NCBI Taxonomy" id="47917"/>
    <lineage>
        <taxon>Bacteria</taxon>
        <taxon>Pseudomonadati</taxon>
        <taxon>Pseudomonadota</taxon>
        <taxon>Gammaproteobacteria</taxon>
        <taxon>Enterobacterales</taxon>
        <taxon>Yersiniaceae</taxon>
        <taxon>Serratia</taxon>
    </lineage>
</organism>
<evidence type="ECO:0000313" key="1">
    <source>
        <dbReference type="EMBL" id="QXT42674.1"/>
    </source>
</evidence>
<dbReference type="RefSeq" id="WP_221035333.1">
    <property type="nucleotide sequence ID" value="NZ_CP054160.3"/>
</dbReference>
<accession>A0AAE7SX74</accession>
<protein>
    <submittedName>
        <fullName evidence="1">Uncharacterized protein</fullName>
    </submittedName>
</protein>
<gene>
    <name evidence="1" type="ORF">G9399_26330</name>
</gene>
<reference evidence="2" key="1">
    <citation type="submission" date="2020-03" db="EMBL/GenBank/DDBJ databases">
        <title>Genome sequences of seven Enterobacteriaceae strains isolated from Canadian wastewater treatment facilities.</title>
        <authorList>
            <person name="Huang H."/>
            <person name="Chmara J.T."/>
            <person name="Duceppe M.-O."/>
        </authorList>
    </citation>
    <scope>NUCLEOTIDE SEQUENCE [LARGE SCALE GENOMIC DNA]</scope>
    <source>
        <strain evidence="2">Biosolid 3</strain>
    </source>
</reference>
<dbReference type="Proteomes" id="UP000503464">
    <property type="component" value="Chromosome"/>
</dbReference>
<dbReference type="AlphaFoldDB" id="A0AAE7SX74"/>
<name>A0AAE7SX74_SERFO</name>
<sequence>MAHISAVVTLRPIRFAFLVKPNDSKRLLEIFQINTCLWGGKFNPIIPIFGHVPKWWDRDDYKPESALQIVNGYLDAFEPDFLVEAEAGLAEGLSYDPDRILQLSSMLRRSDEPRGQAGLDVFDLYKDLYKKQFQFVRRHEHNIVELIPRTNALKSFCACLSGSFPEDEDLKYFGQGFCEAFDPKQVELSPEALAELYKEGFNSALQIGHSNIEINYQDHTDPTLFVMDAQDSRDLIDYWNLRAVRRNVRPIPIQWLDVLSPYCREYIEHCYRPLRGNPHGVMTHANVLFARSLTSAAIEQLYADYLRVDRDGANVRQDWYPPIWRPSPHFAVRNTRPILSAGEKTFDIQIDDDRTEVRFDNLYPDFAERYAASNARWANVVRFKDWLNSSRVATVFPCDYRSPKISRFHALQGKILSTTEGFVTFCKYKNISDLWRLSDGTTAISEWLKNNGVESQISDAGQATQQIINTLGGFRGISSFAHAEIVKLLNKISRRPISPSIQYQEFQNKIKNVVKGDIWRNKNAETLVELGAVELGLELKCAKCSTWGWHALRELDHVVACGLCLNKFSFPTIDPSSSQLSRWAYRLIGPFALPDYARGGYAASLTLRFLANTFGIHDTTITWSTGQILTLAPKQNIEADLILWHQRKVFNGLDHHAELVFGEAKSFRGENSEEKKVVADAFEVEDVERMKQLAIRFPGAILVFATMKQAGDLSPAEIQRIKKLASWGREYIHERRQTRAPVILLTGLELFAPYSLSQAWDTAGGRHAEIGKGHFGYTDNLRILADMTQQLYLNMPSYNEWLRAKWEKRNQRRQVRQAAAAPVRDAEDH</sequence>
<evidence type="ECO:0000313" key="2">
    <source>
        <dbReference type="Proteomes" id="UP000503464"/>
    </source>
</evidence>
<dbReference type="EMBL" id="CP054160">
    <property type="protein sequence ID" value="QXT42674.1"/>
    <property type="molecule type" value="Genomic_DNA"/>
</dbReference>
<proteinExistence type="predicted"/>